<dbReference type="OrthoDB" id="7559832at2"/>
<dbReference type="STRING" id="311410.LA5095_03539"/>
<dbReference type="Gene3D" id="1.10.10.10">
    <property type="entry name" value="Winged helix-like DNA-binding domain superfamily/Winged helix DNA-binding domain"/>
    <property type="match status" value="1"/>
</dbReference>
<gene>
    <name evidence="2" type="ORF">LA5096_04821</name>
</gene>
<protein>
    <submittedName>
        <fullName evidence="2">MarR family protein</fullName>
    </submittedName>
</protein>
<evidence type="ECO:0000259" key="1">
    <source>
        <dbReference type="PROSITE" id="PS50995"/>
    </source>
</evidence>
<dbReference type="EMBL" id="CXWC01000013">
    <property type="protein sequence ID" value="CTQ76633.1"/>
    <property type="molecule type" value="Genomic_DNA"/>
</dbReference>
<dbReference type="GO" id="GO:0003700">
    <property type="term" value="F:DNA-binding transcription factor activity"/>
    <property type="evidence" value="ECO:0007669"/>
    <property type="project" value="InterPro"/>
</dbReference>
<proteinExistence type="predicted"/>
<dbReference type="InterPro" id="IPR000835">
    <property type="entry name" value="HTH_MarR-typ"/>
</dbReference>
<dbReference type="InterPro" id="IPR036388">
    <property type="entry name" value="WH-like_DNA-bd_sf"/>
</dbReference>
<accession>A0A0M6ZAB4</accession>
<evidence type="ECO:0000313" key="3">
    <source>
        <dbReference type="Proteomes" id="UP000049983"/>
    </source>
</evidence>
<organism evidence="2 3">
    <name type="scientific">Roseibium album</name>
    <dbReference type="NCBI Taxonomy" id="311410"/>
    <lineage>
        <taxon>Bacteria</taxon>
        <taxon>Pseudomonadati</taxon>
        <taxon>Pseudomonadota</taxon>
        <taxon>Alphaproteobacteria</taxon>
        <taxon>Hyphomicrobiales</taxon>
        <taxon>Stappiaceae</taxon>
        <taxon>Roseibium</taxon>
    </lineage>
</organism>
<dbReference type="AlphaFoldDB" id="A0A0M6ZAB4"/>
<dbReference type="PROSITE" id="PS50995">
    <property type="entry name" value="HTH_MARR_2"/>
    <property type="match status" value="1"/>
</dbReference>
<dbReference type="PANTHER" id="PTHR33164:SF95">
    <property type="entry name" value="TRANSCRIPTIONAL REGULATOR"/>
    <property type="match status" value="1"/>
</dbReference>
<keyword evidence="3" id="KW-1185">Reference proteome</keyword>
<dbReference type="InterPro" id="IPR036390">
    <property type="entry name" value="WH_DNA-bd_sf"/>
</dbReference>
<dbReference type="RefSeq" id="WP_144436036.1">
    <property type="nucleotide sequence ID" value="NZ_CXWA01000004.1"/>
</dbReference>
<dbReference type="SUPFAM" id="SSF46785">
    <property type="entry name" value="Winged helix' DNA-binding domain"/>
    <property type="match status" value="1"/>
</dbReference>
<dbReference type="InterPro" id="IPR039422">
    <property type="entry name" value="MarR/SlyA-like"/>
</dbReference>
<dbReference type="GO" id="GO:0006950">
    <property type="term" value="P:response to stress"/>
    <property type="evidence" value="ECO:0007669"/>
    <property type="project" value="TreeGrafter"/>
</dbReference>
<evidence type="ECO:0000313" key="2">
    <source>
        <dbReference type="EMBL" id="CTQ76633.1"/>
    </source>
</evidence>
<reference evidence="3" key="1">
    <citation type="submission" date="2015-07" db="EMBL/GenBank/DDBJ databases">
        <authorList>
            <person name="Rodrigo-Torres Lidia"/>
            <person name="Arahal R.David."/>
        </authorList>
    </citation>
    <scope>NUCLEOTIDE SEQUENCE [LARGE SCALE GENOMIC DNA]</scope>
    <source>
        <strain evidence="3">CECT 5096</strain>
    </source>
</reference>
<dbReference type="GeneID" id="97672102"/>
<dbReference type="SMART" id="SM00347">
    <property type="entry name" value="HTH_MARR"/>
    <property type="match status" value="1"/>
</dbReference>
<dbReference type="PANTHER" id="PTHR33164">
    <property type="entry name" value="TRANSCRIPTIONAL REGULATOR, MARR FAMILY"/>
    <property type="match status" value="1"/>
</dbReference>
<name>A0A0M6ZAB4_9HYPH</name>
<dbReference type="Proteomes" id="UP000049983">
    <property type="component" value="Unassembled WGS sequence"/>
</dbReference>
<feature type="domain" description="HTH marR-type" evidence="1">
    <location>
        <begin position="1"/>
        <end position="141"/>
    </location>
</feature>
<sequence length="142" mass="16187">MDLTEFFELVHRHAHRRWNALAADAGVSYSEFEYLSAIQQQEYRQTDKNDHGQHLQDVVEAMGVRKASASVMVVKLEERGWVRRVPCQYDARAQHILLTAEGKSRLDCGKGIYASAARQIMLELSSEEWAGLLQVWNLPDAS</sequence>
<dbReference type="Pfam" id="PF12802">
    <property type="entry name" value="MarR_2"/>
    <property type="match status" value="1"/>
</dbReference>